<feature type="compositionally biased region" description="Low complexity" evidence="1">
    <location>
        <begin position="7"/>
        <end position="22"/>
    </location>
</feature>
<dbReference type="AlphaFoldDB" id="A0A0G2FTV6"/>
<gene>
    <name evidence="2" type="ORF">UCDDA912_g02362</name>
</gene>
<comment type="caution">
    <text evidence="2">The sequence shown here is derived from an EMBL/GenBank/DDBJ whole genome shotgun (WGS) entry which is preliminary data.</text>
</comment>
<keyword evidence="3" id="KW-1185">Reference proteome</keyword>
<accession>A0A0G2FTV6</accession>
<evidence type="ECO:0000313" key="2">
    <source>
        <dbReference type="EMBL" id="KKY37607.1"/>
    </source>
</evidence>
<evidence type="ECO:0000313" key="3">
    <source>
        <dbReference type="Proteomes" id="UP000034680"/>
    </source>
</evidence>
<feature type="compositionally biased region" description="Acidic residues" evidence="1">
    <location>
        <begin position="246"/>
        <end position="257"/>
    </location>
</feature>
<dbReference type="EMBL" id="LCUC01000081">
    <property type="protein sequence ID" value="KKY37607.1"/>
    <property type="molecule type" value="Genomic_DNA"/>
</dbReference>
<dbReference type="OrthoDB" id="4851482at2759"/>
<feature type="region of interest" description="Disordered" evidence="1">
    <location>
        <begin position="1"/>
        <end position="31"/>
    </location>
</feature>
<reference evidence="2 3" key="1">
    <citation type="submission" date="2015-05" db="EMBL/GenBank/DDBJ databases">
        <title>Distinctive expansion of gene families associated with plant cell wall degradation and secondary metabolism in the genomes of grapevine trunk pathogens.</title>
        <authorList>
            <person name="Lawrence D.P."/>
            <person name="Travadon R."/>
            <person name="Rolshausen P.E."/>
            <person name="Baumgartner K."/>
        </authorList>
    </citation>
    <scope>NUCLEOTIDE SEQUENCE [LARGE SCALE GENOMIC DNA]</scope>
    <source>
        <strain evidence="2">DA912</strain>
    </source>
</reference>
<feature type="region of interest" description="Disordered" evidence="1">
    <location>
        <begin position="211"/>
        <end position="266"/>
    </location>
</feature>
<sequence length="266" mass="30497">MVHVPAQGQPGQPTQQQQQQQQALEARLDDPLVSENFRGEIRDINDYFTLSTAFAAQRKEDHKIAPLSQDPDKNFPHNDPAKQRELVGRLFEAMRNQVGILDGTVKKDANKQVMSDANGEPVMRDNVIIRRVRDETNIRLELLAWGLLLSIRDAQLGGLYALKWAWDRNFEYQYFESFIDRYNAALDSVKVSKKAAADLMEPSWSCRLANAPEHEVQRKKGNARGNKNKQTLLEEAAAKRKRDREEQEGQEDDEDNHEEAIQAIDF</sequence>
<proteinExistence type="predicted"/>
<reference evidence="2 3" key="2">
    <citation type="submission" date="2015-05" db="EMBL/GenBank/DDBJ databases">
        <authorList>
            <person name="Morales-Cruz A."/>
            <person name="Amrine K.C."/>
            <person name="Cantu D."/>
        </authorList>
    </citation>
    <scope>NUCLEOTIDE SEQUENCE [LARGE SCALE GENOMIC DNA]</scope>
    <source>
        <strain evidence="2">DA912</strain>
    </source>
</reference>
<dbReference type="STRING" id="1214573.A0A0G2FTV6"/>
<evidence type="ECO:0000256" key="1">
    <source>
        <dbReference type="SAM" id="MobiDB-lite"/>
    </source>
</evidence>
<name>A0A0G2FTV6_9PEZI</name>
<organism evidence="2 3">
    <name type="scientific">Diaporthe ampelina</name>
    <dbReference type="NCBI Taxonomy" id="1214573"/>
    <lineage>
        <taxon>Eukaryota</taxon>
        <taxon>Fungi</taxon>
        <taxon>Dikarya</taxon>
        <taxon>Ascomycota</taxon>
        <taxon>Pezizomycotina</taxon>
        <taxon>Sordariomycetes</taxon>
        <taxon>Sordariomycetidae</taxon>
        <taxon>Diaporthales</taxon>
        <taxon>Diaporthaceae</taxon>
        <taxon>Diaporthe</taxon>
    </lineage>
</organism>
<protein>
    <submittedName>
        <fullName evidence="2">Uncharacterized protein</fullName>
    </submittedName>
</protein>
<dbReference type="Proteomes" id="UP000034680">
    <property type="component" value="Unassembled WGS sequence"/>
</dbReference>